<reference evidence="10" key="3">
    <citation type="submission" date="2018-04" db="EMBL/GenBank/DDBJ databases">
        <authorList>
            <person name="Sheh A."/>
            <person name="Shen Z."/>
            <person name="Mannion A.J."/>
            <person name="Fox J.G."/>
        </authorList>
    </citation>
    <scope>NUCLEOTIDE SEQUENCE</scope>
    <source>
        <strain evidence="10">MIT 97-6194</strain>
    </source>
</reference>
<dbReference type="EMBL" id="QBIU01000001">
    <property type="protein sequence ID" value="MWV68969.1"/>
    <property type="molecule type" value="Genomic_DNA"/>
</dbReference>
<evidence type="ECO:0000256" key="4">
    <source>
        <dbReference type="ARBA" id="ARBA00022989"/>
    </source>
</evidence>
<reference evidence="9 12" key="4">
    <citation type="submission" date="2019-12" db="EMBL/GenBank/DDBJ databases">
        <title>Multi-Generational Helicobacter saguini Isolates.</title>
        <authorList>
            <person name="Mannion A."/>
            <person name="Shen Z."/>
            <person name="Fox J.G."/>
        </authorList>
    </citation>
    <scope>NUCLEOTIDE SEQUENCE [LARGE SCALE GENOMIC DNA]</scope>
    <source>
        <strain evidence="9">16-048</strain>
        <strain evidence="12">16-048 (F4)</strain>
    </source>
</reference>
<name>A0A347VS00_9HELI</name>
<dbReference type="PANTHER" id="PTHR30561">
    <property type="entry name" value="SMR FAMILY PROTON-DEPENDENT DRUG EFFLUX TRANSPORTER SUGE"/>
    <property type="match status" value="1"/>
</dbReference>
<evidence type="ECO:0000313" key="9">
    <source>
        <dbReference type="EMBL" id="MWV68969.1"/>
    </source>
</evidence>
<evidence type="ECO:0000256" key="6">
    <source>
        <dbReference type="RuleBase" id="RU003942"/>
    </source>
</evidence>
<dbReference type="GO" id="GO:0005886">
    <property type="term" value="C:plasma membrane"/>
    <property type="evidence" value="ECO:0007669"/>
    <property type="project" value="UniProtKB-SubCell"/>
</dbReference>
<evidence type="ECO:0000256" key="5">
    <source>
        <dbReference type="ARBA" id="ARBA00023136"/>
    </source>
</evidence>
<keyword evidence="5 8" id="KW-0472">Membrane</keyword>
<dbReference type="RefSeq" id="WP_034573054.1">
    <property type="nucleotide sequence ID" value="NZ_JRMP02000010.1"/>
</dbReference>
<dbReference type="Proteomes" id="UP000477070">
    <property type="component" value="Unassembled WGS sequence"/>
</dbReference>
<evidence type="ECO:0000313" key="10">
    <source>
        <dbReference type="EMBL" id="TLD94120.1"/>
    </source>
</evidence>
<evidence type="ECO:0000256" key="1">
    <source>
        <dbReference type="ARBA" id="ARBA00004651"/>
    </source>
</evidence>
<dbReference type="STRING" id="1548018.LS64_10980"/>
<keyword evidence="2" id="KW-1003">Cell membrane</keyword>
<dbReference type="PANTHER" id="PTHR30561:SF7">
    <property type="entry name" value="GUANIDINIUM EFFLUX SYSTEM SUBUNIT GDNC-RELATED"/>
    <property type="match status" value="1"/>
</dbReference>
<dbReference type="GO" id="GO:0022857">
    <property type="term" value="F:transmembrane transporter activity"/>
    <property type="evidence" value="ECO:0007669"/>
    <property type="project" value="InterPro"/>
</dbReference>
<keyword evidence="11" id="KW-1185">Reference proteome</keyword>
<dbReference type="InterPro" id="IPR045324">
    <property type="entry name" value="Small_multidrug_res"/>
</dbReference>
<dbReference type="InterPro" id="IPR037185">
    <property type="entry name" value="EmrE-like"/>
</dbReference>
<dbReference type="Gene3D" id="1.10.3730.20">
    <property type="match status" value="1"/>
</dbReference>
<evidence type="ECO:0000256" key="7">
    <source>
        <dbReference type="SAM" id="MobiDB-lite"/>
    </source>
</evidence>
<reference evidence="10 11" key="1">
    <citation type="journal article" date="2014" name="Genome Announc.">
        <title>Draft genome sequences of eight enterohepatic helicobacter species isolated from both laboratory and wild rodents.</title>
        <authorList>
            <person name="Sheh A."/>
            <person name="Shen Z."/>
            <person name="Fox J.G."/>
        </authorList>
    </citation>
    <scope>NUCLEOTIDE SEQUENCE [LARGE SCALE GENOMIC DNA]</scope>
    <source>
        <strain evidence="10 11">MIT 97-6194</strain>
    </source>
</reference>
<feature type="transmembrane region" description="Helical" evidence="8">
    <location>
        <begin position="68"/>
        <end position="89"/>
    </location>
</feature>
<evidence type="ECO:0000256" key="3">
    <source>
        <dbReference type="ARBA" id="ARBA00022692"/>
    </source>
</evidence>
<evidence type="ECO:0000256" key="8">
    <source>
        <dbReference type="SAM" id="Phobius"/>
    </source>
</evidence>
<reference evidence="10 11" key="2">
    <citation type="journal article" date="2016" name="Infect. Immun.">
        <title>Helicobacter saguini, a Novel Helicobacter Isolated from Cotton-Top Tamarins with Ulcerative Colitis, Has Proinflammatory Properties and Induces Typhlocolitis and Dysplasia in Gnotobiotic IL-10-/- Mice.</title>
        <authorList>
            <person name="Shen Z."/>
            <person name="Mannion A."/>
            <person name="Whary M.T."/>
            <person name="Muthupalani S."/>
            <person name="Sheh A."/>
            <person name="Feng Y."/>
            <person name="Gong G."/>
            <person name="Vandamme P."/>
            <person name="Holcombe H.R."/>
            <person name="Paster B.J."/>
            <person name="Fox J.G."/>
        </authorList>
    </citation>
    <scope>NUCLEOTIDE SEQUENCE [LARGE SCALE GENOMIC DNA]</scope>
    <source>
        <strain evidence="10 11">MIT 97-6194</strain>
    </source>
</reference>
<keyword evidence="3 6" id="KW-0812">Transmembrane</keyword>
<dbReference type="Pfam" id="PF00893">
    <property type="entry name" value="Multi_Drug_Res"/>
    <property type="match status" value="1"/>
</dbReference>
<sequence>MQNSNTKNFKVTSNLAWCLVVLGGIIECFWVSGLKYSSNFLEYILTGFGIAMSFCCAMVAMKKLEVSVCYAVFVGIGTAGVVVAEMAIFNEPFSALKVALIGILLVGVIGLKVVSNSKDEEVIASEFRQDMGIDSYKNTNNIESKLENSQDSNNKDSIESNLQNNIDSKNFIESKIESKGKDSKDSQNKAILDSKKEKK</sequence>
<feature type="region of interest" description="Disordered" evidence="7">
    <location>
        <begin position="146"/>
        <end position="199"/>
    </location>
</feature>
<proteinExistence type="inferred from homology"/>
<comment type="similarity">
    <text evidence="6">Belongs to the drug/metabolite transporter (DMT) superfamily. Small multidrug resistance (SMR) (TC 2.A.7.1) family.</text>
</comment>
<dbReference type="InterPro" id="IPR000390">
    <property type="entry name" value="Small_drug/metabolite_transptr"/>
</dbReference>
<feature type="transmembrane region" description="Helical" evidence="8">
    <location>
        <begin position="95"/>
        <end position="114"/>
    </location>
</feature>
<feature type="compositionally biased region" description="Polar residues" evidence="7">
    <location>
        <begin position="159"/>
        <end position="168"/>
    </location>
</feature>
<feature type="transmembrane region" description="Helical" evidence="8">
    <location>
        <begin position="12"/>
        <end position="34"/>
    </location>
</feature>
<dbReference type="SUPFAM" id="SSF103481">
    <property type="entry name" value="Multidrug resistance efflux transporter EmrE"/>
    <property type="match status" value="1"/>
</dbReference>
<evidence type="ECO:0000313" key="11">
    <source>
        <dbReference type="Proteomes" id="UP000029714"/>
    </source>
</evidence>
<comment type="subcellular location">
    <subcellularLocation>
        <location evidence="1 6">Cell membrane</location>
        <topology evidence="1 6">Multi-pass membrane protein</topology>
    </subcellularLocation>
</comment>
<dbReference type="EMBL" id="JRMP02000010">
    <property type="protein sequence ID" value="TLD94120.1"/>
    <property type="molecule type" value="Genomic_DNA"/>
</dbReference>
<dbReference type="Proteomes" id="UP000029714">
    <property type="component" value="Unassembled WGS sequence"/>
</dbReference>
<feature type="compositionally biased region" description="Basic and acidic residues" evidence="7">
    <location>
        <begin position="146"/>
        <end position="158"/>
    </location>
</feature>
<dbReference type="AlphaFoldDB" id="A0A347VS00"/>
<organism evidence="10 11">
    <name type="scientific">Helicobacter saguini</name>
    <dbReference type="NCBI Taxonomy" id="1548018"/>
    <lineage>
        <taxon>Bacteria</taxon>
        <taxon>Pseudomonadati</taxon>
        <taxon>Campylobacterota</taxon>
        <taxon>Epsilonproteobacteria</taxon>
        <taxon>Campylobacterales</taxon>
        <taxon>Helicobacteraceae</taxon>
        <taxon>Helicobacter</taxon>
    </lineage>
</organism>
<feature type="transmembrane region" description="Helical" evidence="8">
    <location>
        <begin position="40"/>
        <end position="61"/>
    </location>
</feature>
<dbReference type="OrthoDB" id="2168659at2"/>
<evidence type="ECO:0000313" key="12">
    <source>
        <dbReference type="Proteomes" id="UP000477070"/>
    </source>
</evidence>
<protein>
    <submittedName>
        <fullName evidence="10">Multidrug efflux SMR transporter</fullName>
    </submittedName>
    <submittedName>
        <fullName evidence="9">QacE family quaternary ammonium compound efflux SMR transporter</fullName>
    </submittedName>
</protein>
<evidence type="ECO:0000256" key="2">
    <source>
        <dbReference type="ARBA" id="ARBA00022475"/>
    </source>
</evidence>
<accession>A0A347VS00</accession>
<gene>
    <name evidence="9" type="ORF">DCO61_02735</name>
    <name evidence="10" type="ORF">LS64_007385</name>
</gene>
<feature type="compositionally biased region" description="Basic and acidic residues" evidence="7">
    <location>
        <begin position="170"/>
        <end position="199"/>
    </location>
</feature>
<keyword evidence="4 8" id="KW-1133">Transmembrane helix</keyword>
<comment type="caution">
    <text evidence="10">The sequence shown here is derived from an EMBL/GenBank/DDBJ whole genome shotgun (WGS) entry which is preliminary data.</text>
</comment>